<reference evidence="10" key="1">
    <citation type="journal article" date="2019" name="Int. J. Syst. Evol. Microbiol.">
        <title>The Global Catalogue of Microorganisms (GCM) 10K type strain sequencing project: providing services to taxonomists for standard genome sequencing and annotation.</title>
        <authorList>
            <consortium name="The Broad Institute Genomics Platform"/>
            <consortium name="The Broad Institute Genome Sequencing Center for Infectious Disease"/>
            <person name="Wu L."/>
            <person name="Ma J."/>
        </authorList>
    </citation>
    <scope>NUCLEOTIDE SEQUENCE [LARGE SCALE GENOMIC DNA]</scope>
    <source>
        <strain evidence="10">CCM 8927</strain>
    </source>
</reference>
<evidence type="ECO:0000313" key="9">
    <source>
        <dbReference type="EMBL" id="MFC6176224.1"/>
    </source>
</evidence>
<comment type="caution">
    <text evidence="9">The sequence shown here is derived from an EMBL/GenBank/DDBJ whole genome shotgun (WGS) entry which is preliminary data.</text>
</comment>
<gene>
    <name evidence="9" type="ORF">ACFQAV_05200</name>
</gene>
<keyword evidence="3 9" id="KW-0808">Transferase</keyword>
<dbReference type="Proteomes" id="UP001596288">
    <property type="component" value="Unassembled WGS sequence"/>
</dbReference>
<evidence type="ECO:0000256" key="5">
    <source>
        <dbReference type="ARBA" id="ARBA00022989"/>
    </source>
</evidence>
<evidence type="ECO:0000256" key="2">
    <source>
        <dbReference type="ARBA" id="ARBA00006464"/>
    </source>
</evidence>
<dbReference type="InterPro" id="IPR003362">
    <property type="entry name" value="Bact_transf"/>
</dbReference>
<keyword evidence="4 7" id="KW-0812">Transmembrane</keyword>
<keyword evidence="10" id="KW-1185">Reference proteome</keyword>
<dbReference type="RefSeq" id="WP_223876495.1">
    <property type="nucleotide sequence ID" value="NZ_BJDF01000009.1"/>
</dbReference>
<evidence type="ECO:0000256" key="7">
    <source>
        <dbReference type="SAM" id="Phobius"/>
    </source>
</evidence>
<dbReference type="Pfam" id="PF02397">
    <property type="entry name" value="Bac_transf"/>
    <property type="match status" value="1"/>
</dbReference>
<accession>A0ABW1RNP6</accession>
<protein>
    <submittedName>
        <fullName evidence="9">Sugar transferase</fullName>
    </submittedName>
</protein>
<dbReference type="NCBIfam" id="TIGR03025">
    <property type="entry name" value="EPS_sugtrans"/>
    <property type="match status" value="1"/>
</dbReference>
<dbReference type="GO" id="GO:0016740">
    <property type="term" value="F:transferase activity"/>
    <property type="evidence" value="ECO:0007669"/>
    <property type="project" value="UniProtKB-KW"/>
</dbReference>
<dbReference type="PANTHER" id="PTHR30576">
    <property type="entry name" value="COLANIC BIOSYNTHESIS UDP-GLUCOSE LIPID CARRIER TRANSFERASE"/>
    <property type="match status" value="1"/>
</dbReference>
<dbReference type="EMBL" id="JBHSSF010000012">
    <property type="protein sequence ID" value="MFC6176224.1"/>
    <property type="molecule type" value="Genomic_DNA"/>
</dbReference>
<organism evidence="9 10">
    <name type="scientific">Companilactobacillus huachuanensis</name>
    <dbReference type="NCBI Taxonomy" id="2559914"/>
    <lineage>
        <taxon>Bacteria</taxon>
        <taxon>Bacillati</taxon>
        <taxon>Bacillota</taxon>
        <taxon>Bacilli</taxon>
        <taxon>Lactobacillales</taxon>
        <taxon>Lactobacillaceae</taxon>
        <taxon>Companilactobacillus</taxon>
    </lineage>
</organism>
<evidence type="ECO:0000256" key="4">
    <source>
        <dbReference type="ARBA" id="ARBA00022692"/>
    </source>
</evidence>
<evidence type="ECO:0000313" key="10">
    <source>
        <dbReference type="Proteomes" id="UP001596288"/>
    </source>
</evidence>
<dbReference type="InterPro" id="IPR017475">
    <property type="entry name" value="EPS_sugar_tfrase"/>
</dbReference>
<proteinExistence type="inferred from homology"/>
<evidence type="ECO:0000256" key="1">
    <source>
        <dbReference type="ARBA" id="ARBA00004141"/>
    </source>
</evidence>
<dbReference type="PANTHER" id="PTHR30576:SF10">
    <property type="entry name" value="SLL5057 PROTEIN"/>
    <property type="match status" value="1"/>
</dbReference>
<comment type="similarity">
    <text evidence="2">Belongs to the bacterial sugar transferase family.</text>
</comment>
<keyword evidence="6 7" id="KW-0472">Membrane</keyword>
<sequence length="217" mass="25148">MEYWEGQVDAKYQQSRHIYRSIKRVFDFVASFIGLILLSPLFLMVAIAIKAEDPKGPVFYSQTRLGKHQEPFEMYKFRSMVVDAEKLKQTLLDKNEIKGAMFKMKNDPRVTKVGKFIRKYSIDELPQLVNVLTGEMSLVGPRPPLPKEVKKYSSYDKQRLTVKPGCTGLWQISGRNDVGFEEMVRLDLDYINHRTAGYDIYILFRTIGVFLFPNGAY</sequence>
<evidence type="ECO:0000259" key="8">
    <source>
        <dbReference type="Pfam" id="PF02397"/>
    </source>
</evidence>
<evidence type="ECO:0000256" key="6">
    <source>
        <dbReference type="ARBA" id="ARBA00023136"/>
    </source>
</evidence>
<comment type="subcellular location">
    <subcellularLocation>
        <location evidence="1">Membrane</location>
        <topology evidence="1">Multi-pass membrane protein</topology>
    </subcellularLocation>
</comment>
<name>A0ABW1RNP6_9LACO</name>
<feature type="transmembrane region" description="Helical" evidence="7">
    <location>
        <begin position="25"/>
        <end position="49"/>
    </location>
</feature>
<keyword evidence="5 7" id="KW-1133">Transmembrane helix</keyword>
<evidence type="ECO:0000256" key="3">
    <source>
        <dbReference type="ARBA" id="ARBA00022679"/>
    </source>
</evidence>
<feature type="domain" description="Bacterial sugar transferase" evidence="8">
    <location>
        <begin position="23"/>
        <end position="211"/>
    </location>
</feature>